<proteinExistence type="predicted"/>
<evidence type="ECO:0000313" key="2">
    <source>
        <dbReference type="EMBL" id="KAA6324823.1"/>
    </source>
</evidence>
<sequence length="80" mass="9199">MGLKSREGKVKAYVIETPDTKTLTSNIRENVKVGANLYTDQWKGYKGLTEYNHTKVKHNIGEYVRYEDGHRIHTNGIEGF</sequence>
<evidence type="ECO:0000259" key="1">
    <source>
        <dbReference type="Pfam" id="PF12762"/>
    </source>
</evidence>
<name>A0A5J4QWD7_9ZZZZ</name>
<gene>
    <name evidence="2" type="ORF">EZS27_025892</name>
</gene>
<reference evidence="2" key="1">
    <citation type="submission" date="2019-03" db="EMBL/GenBank/DDBJ databases">
        <title>Single cell metagenomics reveals metabolic interactions within the superorganism composed of flagellate Streblomastix strix and complex community of Bacteroidetes bacteria on its surface.</title>
        <authorList>
            <person name="Treitli S.C."/>
            <person name="Kolisko M."/>
            <person name="Husnik F."/>
            <person name="Keeling P."/>
            <person name="Hampl V."/>
        </authorList>
    </citation>
    <scope>NUCLEOTIDE SEQUENCE</scope>
    <source>
        <strain evidence="2">STM</strain>
    </source>
</reference>
<protein>
    <recommendedName>
        <fullName evidence="1">ISXO2-like transposase domain-containing protein</fullName>
    </recommendedName>
</protein>
<comment type="caution">
    <text evidence="2">The sequence shown here is derived from an EMBL/GenBank/DDBJ whole genome shotgun (WGS) entry which is preliminary data.</text>
</comment>
<dbReference type="AlphaFoldDB" id="A0A5J4QWD7"/>
<dbReference type="EMBL" id="SNRY01002496">
    <property type="protein sequence ID" value="KAA6324823.1"/>
    <property type="molecule type" value="Genomic_DNA"/>
</dbReference>
<dbReference type="InterPro" id="IPR024445">
    <property type="entry name" value="Tnp_ISXO2-like"/>
</dbReference>
<feature type="domain" description="ISXO2-like transposase" evidence="1">
    <location>
        <begin position="3"/>
        <end position="80"/>
    </location>
</feature>
<accession>A0A5J4QWD7</accession>
<organism evidence="2">
    <name type="scientific">termite gut metagenome</name>
    <dbReference type="NCBI Taxonomy" id="433724"/>
    <lineage>
        <taxon>unclassified sequences</taxon>
        <taxon>metagenomes</taxon>
        <taxon>organismal metagenomes</taxon>
    </lineage>
</organism>
<dbReference type="Pfam" id="PF12762">
    <property type="entry name" value="DDE_Tnp_IS1595"/>
    <property type="match status" value="1"/>
</dbReference>